<name>A0ABV6LLY3_9BACI</name>
<accession>A0ABV6LLY3</accession>
<protein>
    <submittedName>
        <fullName evidence="4">DUF4179 domain-containing protein</fullName>
    </submittedName>
</protein>
<dbReference type="RefSeq" id="WP_377346184.1">
    <property type="nucleotide sequence ID" value="NZ_JBHLTP010000004.1"/>
</dbReference>
<reference evidence="4 5" key="1">
    <citation type="submission" date="2024-09" db="EMBL/GenBank/DDBJ databases">
        <authorList>
            <person name="Sun Q."/>
            <person name="Mori K."/>
        </authorList>
    </citation>
    <scope>NUCLEOTIDE SEQUENCE [LARGE SCALE GENOMIC DNA]</scope>
    <source>
        <strain evidence="4 5">NCAIM B.02529</strain>
    </source>
</reference>
<dbReference type="Gene3D" id="2.60.40.1630">
    <property type="entry name" value="bacillus anthracis domain"/>
    <property type="match status" value="1"/>
</dbReference>
<evidence type="ECO:0000313" key="4">
    <source>
        <dbReference type="EMBL" id="MFC0523416.1"/>
    </source>
</evidence>
<evidence type="ECO:0000313" key="5">
    <source>
        <dbReference type="Proteomes" id="UP001589836"/>
    </source>
</evidence>
<keyword evidence="5" id="KW-1185">Reference proteome</keyword>
<proteinExistence type="predicted"/>
<dbReference type="Proteomes" id="UP001589836">
    <property type="component" value="Unassembled WGS sequence"/>
</dbReference>
<keyword evidence="1" id="KW-1133">Transmembrane helix</keyword>
<evidence type="ECO:0000259" key="2">
    <source>
        <dbReference type="Pfam" id="PF13786"/>
    </source>
</evidence>
<feature type="domain" description="DUF4179" evidence="2">
    <location>
        <begin position="36"/>
        <end position="128"/>
    </location>
</feature>
<evidence type="ECO:0000259" key="3">
    <source>
        <dbReference type="Pfam" id="PF18705"/>
    </source>
</evidence>
<gene>
    <name evidence="4" type="ORF">ACFFGV_07445</name>
</gene>
<feature type="domain" description="DUF5643" evidence="3">
    <location>
        <begin position="209"/>
        <end position="318"/>
    </location>
</feature>
<dbReference type="Pfam" id="PF13786">
    <property type="entry name" value="DUF4179"/>
    <property type="match status" value="1"/>
</dbReference>
<evidence type="ECO:0000256" key="1">
    <source>
        <dbReference type="SAM" id="Phobius"/>
    </source>
</evidence>
<sequence length="432" mass="48076">MEQWEKILKKQTNEELPKEVEEKIDSTLSSLTSKKPRRAWKYGISVAAVLLAFMVGTASLSPTIAQSIKTIPMVESVMKLVGSITEKEAAKQNLTVSIGEEVAIDGKTITFTESFYDGTEVHISYVVSGVTDQSKGIFSDDLSFEVNGEEITNYGYGVGGSRMDETTEAGTISITINNLPESFTLAIKHKEDDWQVSIPVEKKGEETFVPIHQEAAYKELTMNITSVSFTPTTTRLQYNLVYPEQTNIITNEKQMLLQVEDEQGRVLRHSGASGSGYGLSNGLQSTTEKVNLERIDGETPKTLTIKPYIMDFQSNQNKAVENSEAVWKGESVTLSQGEMGSLTVTEVLRNGKDIEVIYEVQGEDAATQSSTFWLEDKQGNYIEGSRGEERLGANTFKQTFYDVGEEEELIFKTAQMESHEYIQDLEFTITVD</sequence>
<dbReference type="InterPro" id="IPR025436">
    <property type="entry name" value="DUF4179"/>
</dbReference>
<dbReference type="Pfam" id="PF18705">
    <property type="entry name" value="DUF5643"/>
    <property type="match status" value="1"/>
</dbReference>
<keyword evidence="1" id="KW-0812">Transmembrane</keyword>
<keyword evidence="1" id="KW-0472">Membrane</keyword>
<comment type="caution">
    <text evidence="4">The sequence shown here is derived from an EMBL/GenBank/DDBJ whole genome shotgun (WGS) entry which is preliminary data.</text>
</comment>
<dbReference type="EMBL" id="JBHLTP010000004">
    <property type="protein sequence ID" value="MFC0523416.1"/>
    <property type="molecule type" value="Genomic_DNA"/>
</dbReference>
<dbReference type="InterPro" id="IPR040680">
    <property type="entry name" value="DUF5643"/>
</dbReference>
<dbReference type="Gene3D" id="2.60.40.1640">
    <property type="entry name" value="Conserved domain protein"/>
    <property type="match status" value="1"/>
</dbReference>
<organism evidence="4 5">
    <name type="scientific">Pontibacillus salicampi</name>
    <dbReference type="NCBI Taxonomy" id="1449801"/>
    <lineage>
        <taxon>Bacteria</taxon>
        <taxon>Bacillati</taxon>
        <taxon>Bacillota</taxon>
        <taxon>Bacilli</taxon>
        <taxon>Bacillales</taxon>
        <taxon>Bacillaceae</taxon>
        <taxon>Pontibacillus</taxon>
    </lineage>
</organism>
<feature type="transmembrane region" description="Helical" evidence="1">
    <location>
        <begin position="39"/>
        <end position="60"/>
    </location>
</feature>